<dbReference type="PROSITE" id="PS51257">
    <property type="entry name" value="PROKAR_LIPOPROTEIN"/>
    <property type="match status" value="1"/>
</dbReference>
<feature type="compositionally biased region" description="Basic and acidic residues" evidence="1">
    <location>
        <begin position="177"/>
        <end position="197"/>
    </location>
</feature>
<dbReference type="Proteomes" id="UP001523392">
    <property type="component" value="Unassembled WGS sequence"/>
</dbReference>
<dbReference type="RefSeq" id="WP_252955384.1">
    <property type="nucleotide sequence ID" value="NZ_JAFIRR010000150.1"/>
</dbReference>
<feature type="chain" id="PRO_5046074126" evidence="2">
    <location>
        <begin position="22"/>
        <end position="197"/>
    </location>
</feature>
<feature type="region of interest" description="Disordered" evidence="1">
    <location>
        <begin position="175"/>
        <end position="197"/>
    </location>
</feature>
<proteinExistence type="predicted"/>
<organism evidence="3 4">
    <name type="scientific">Siccirubricoccus soli</name>
    <dbReference type="NCBI Taxonomy" id="2899147"/>
    <lineage>
        <taxon>Bacteria</taxon>
        <taxon>Pseudomonadati</taxon>
        <taxon>Pseudomonadota</taxon>
        <taxon>Alphaproteobacteria</taxon>
        <taxon>Acetobacterales</taxon>
        <taxon>Roseomonadaceae</taxon>
        <taxon>Siccirubricoccus</taxon>
    </lineage>
</organism>
<evidence type="ECO:0000256" key="1">
    <source>
        <dbReference type="SAM" id="MobiDB-lite"/>
    </source>
</evidence>
<name>A0ABT1DA25_9PROT</name>
<dbReference type="EMBL" id="JAFIRR010000150">
    <property type="protein sequence ID" value="MCO6418756.1"/>
    <property type="molecule type" value="Genomic_DNA"/>
</dbReference>
<accession>A0ABT1DA25</accession>
<evidence type="ECO:0000256" key="2">
    <source>
        <dbReference type="SAM" id="SignalP"/>
    </source>
</evidence>
<keyword evidence="2" id="KW-0732">Signal</keyword>
<gene>
    <name evidence="3" type="ORF">JYK14_21715</name>
</gene>
<reference evidence="3 4" key="1">
    <citation type="submission" date="2021-12" db="EMBL/GenBank/DDBJ databases">
        <title>Siccirubricoccus leaddurans sp. nov., a high concentration Zn2+ tolerance bacterium.</title>
        <authorList>
            <person name="Cao Y."/>
        </authorList>
    </citation>
    <scope>NUCLEOTIDE SEQUENCE [LARGE SCALE GENOMIC DNA]</scope>
    <source>
        <strain evidence="3 4">KC 17139</strain>
    </source>
</reference>
<protein>
    <submittedName>
        <fullName evidence="3">Uncharacterized protein</fullName>
    </submittedName>
</protein>
<sequence length="197" mass="20260">MSIRPLLLAAGLALSACSAVQQPPYGYASLPSDAVVGAGDPTRAAIISTASIFADPGRVAGQPAVAARAVANYEYLAAELPYGARWREFSPLVGTEMARGQQEMRPVVGIAPNAPTQPVVDSLYAASRALQAGDQAAAERILSNPIFPAGGAATLRRLASLPPMPAVNVATSLAVQELRRRDSDPGDRGGGRGDGRS</sequence>
<evidence type="ECO:0000313" key="4">
    <source>
        <dbReference type="Proteomes" id="UP001523392"/>
    </source>
</evidence>
<comment type="caution">
    <text evidence="3">The sequence shown here is derived from an EMBL/GenBank/DDBJ whole genome shotgun (WGS) entry which is preliminary data.</text>
</comment>
<feature type="signal peptide" evidence="2">
    <location>
        <begin position="1"/>
        <end position="21"/>
    </location>
</feature>
<evidence type="ECO:0000313" key="3">
    <source>
        <dbReference type="EMBL" id="MCO6418756.1"/>
    </source>
</evidence>
<keyword evidence="4" id="KW-1185">Reference proteome</keyword>